<keyword evidence="1" id="KW-0812">Transmembrane</keyword>
<keyword evidence="1" id="KW-0472">Membrane</keyword>
<feature type="transmembrane region" description="Helical" evidence="1">
    <location>
        <begin position="6"/>
        <end position="25"/>
    </location>
</feature>
<keyword evidence="1" id="KW-1133">Transmembrane helix</keyword>
<reference evidence="2" key="1">
    <citation type="submission" date="2014-11" db="EMBL/GenBank/DDBJ databases">
        <authorList>
            <person name="Amaro Gonzalez C."/>
        </authorList>
    </citation>
    <scope>NUCLEOTIDE SEQUENCE</scope>
</reference>
<proteinExistence type="predicted"/>
<evidence type="ECO:0000313" key="2">
    <source>
        <dbReference type="EMBL" id="JAG99924.1"/>
    </source>
</evidence>
<name>A0A0E9P7A4_ANGAN</name>
<reference evidence="2" key="2">
    <citation type="journal article" date="2015" name="Fish Shellfish Immunol.">
        <title>Early steps in the European eel (Anguilla anguilla)-Vibrio vulnificus interaction in the gills: Role of the RtxA13 toxin.</title>
        <authorList>
            <person name="Callol A."/>
            <person name="Pajuelo D."/>
            <person name="Ebbesson L."/>
            <person name="Teles M."/>
            <person name="MacKenzie S."/>
            <person name="Amaro C."/>
        </authorList>
    </citation>
    <scope>NUCLEOTIDE SEQUENCE</scope>
</reference>
<protein>
    <submittedName>
        <fullName evidence="2">Uncharacterized protein</fullName>
    </submittedName>
</protein>
<organism evidence="2">
    <name type="scientific">Anguilla anguilla</name>
    <name type="common">European freshwater eel</name>
    <name type="synonym">Muraena anguilla</name>
    <dbReference type="NCBI Taxonomy" id="7936"/>
    <lineage>
        <taxon>Eukaryota</taxon>
        <taxon>Metazoa</taxon>
        <taxon>Chordata</taxon>
        <taxon>Craniata</taxon>
        <taxon>Vertebrata</taxon>
        <taxon>Euteleostomi</taxon>
        <taxon>Actinopterygii</taxon>
        <taxon>Neopterygii</taxon>
        <taxon>Teleostei</taxon>
        <taxon>Anguilliformes</taxon>
        <taxon>Anguillidae</taxon>
        <taxon>Anguilla</taxon>
    </lineage>
</organism>
<sequence>MYTCIASNLLFQVGTFPLLLIIALFTKNRALYVEKSK</sequence>
<accession>A0A0E9P7A4</accession>
<evidence type="ECO:0000256" key="1">
    <source>
        <dbReference type="SAM" id="Phobius"/>
    </source>
</evidence>
<dbReference type="AlphaFoldDB" id="A0A0E9P7A4"/>
<dbReference type="EMBL" id="GBXM01108652">
    <property type="protein sequence ID" value="JAG99924.1"/>
    <property type="molecule type" value="Transcribed_RNA"/>
</dbReference>